<keyword evidence="2" id="KW-1185">Reference proteome</keyword>
<reference evidence="1" key="1">
    <citation type="submission" date="2021-08" db="EMBL/GenBank/DDBJ databases">
        <title>Novel anaerobic bacterium isolated from sea squirt in East Sea, Republic of Korea.</title>
        <authorList>
            <person name="Nguyen T.H."/>
            <person name="Li Z."/>
            <person name="Lee Y.-J."/>
            <person name="Ko J."/>
            <person name="Kim S.-G."/>
        </authorList>
    </citation>
    <scope>NUCLEOTIDE SEQUENCE</scope>
    <source>
        <strain evidence="1">KCTC 25031</strain>
    </source>
</reference>
<accession>A0AC61ND39</accession>
<name>A0AC61ND39_9BACT</name>
<dbReference type="EMBL" id="CP081303">
    <property type="protein sequence ID" value="QZE13466.1"/>
    <property type="molecule type" value="Genomic_DNA"/>
</dbReference>
<sequence length="659" mass="76990">MRGNYLFIVICFFYITNISAQEIQRQKNLEIDYDNYSRYYITELPLAEENPLSFNSLQQWLYTPLDINNAQKKILESFPFFSPIDIQNIIQYRTKYKTIYTIRELSIILSLDPIKTKIISHFISFDTIHHKQSNRYWKGHVAILLKDKAKKGDSKKDTWRYLKKQSRFILSSQNLIIKGIGESDYGESRPFYDHLSGFIQYNTHRTKIIIGDFKPDYGQGLGLSNASFYSNHSPSAMIHNLNQIRGYAQADENNFFRGVAIDKQISKFRILGYFSSKKRDASIHSLSGKNYFSSLISNGIHISSTQKNNHNSIKETAYGGAVEYTNTFCKIIGYVHSGKYSLPLQKRNTIQSINENPYKEFLIGGASYHFTFKKFHLFGEIAKDPLKNIGHIHGLYVAAIPQYQFTIGYRSYPTSFFMPYGKGYAIHSSCKNEKGFFLCQIYELNKSLKLENHCSYFSELQPYNYHQIKNTKSIQSATTANYILSPSSIIQIRHTYKHYHKSHRINHRAIPYQYRYNNIRIQTDKKLSKHIQCGLEGQWTHVQLETSKESGLYSKINTKITPNDKRASIIQISLFQTESFQSRIYSYENSIPYDLSIPFFYGKGVKFTLLERVKISKHFKIAAKIDYSRYIKKNKTSNNRYNTQKVENRNYGLFLQYKL</sequence>
<evidence type="ECO:0000313" key="2">
    <source>
        <dbReference type="Proteomes" id="UP000826212"/>
    </source>
</evidence>
<dbReference type="Proteomes" id="UP000826212">
    <property type="component" value="Chromosome"/>
</dbReference>
<organism evidence="1 2">
    <name type="scientific">Halosquirtibacter laminarini</name>
    <dbReference type="NCBI Taxonomy" id="3374600"/>
    <lineage>
        <taxon>Bacteria</taxon>
        <taxon>Pseudomonadati</taxon>
        <taxon>Bacteroidota</taxon>
        <taxon>Bacteroidia</taxon>
        <taxon>Marinilabiliales</taxon>
        <taxon>Prolixibacteraceae</taxon>
        <taxon>Halosquirtibacter</taxon>
    </lineage>
</organism>
<gene>
    <name evidence="1" type="ORF">K4L44_12860</name>
</gene>
<protein>
    <submittedName>
        <fullName evidence="1">Helix-hairpin-helix domain-containing protein</fullName>
    </submittedName>
</protein>
<proteinExistence type="predicted"/>
<evidence type="ECO:0000313" key="1">
    <source>
        <dbReference type="EMBL" id="QZE13466.1"/>
    </source>
</evidence>